<evidence type="ECO:0000256" key="1">
    <source>
        <dbReference type="ARBA" id="ARBA00023002"/>
    </source>
</evidence>
<dbReference type="Proteomes" id="UP000536685">
    <property type="component" value="Unassembled WGS sequence"/>
</dbReference>
<dbReference type="PANTHER" id="PTHR43818">
    <property type="entry name" value="BCDNA.GH03377"/>
    <property type="match status" value="1"/>
</dbReference>
<dbReference type="GO" id="GO:0016491">
    <property type="term" value="F:oxidoreductase activity"/>
    <property type="evidence" value="ECO:0007669"/>
    <property type="project" value="UniProtKB-KW"/>
</dbReference>
<dbReference type="GO" id="GO:0000166">
    <property type="term" value="F:nucleotide binding"/>
    <property type="evidence" value="ECO:0007669"/>
    <property type="project" value="InterPro"/>
</dbReference>
<dbReference type="AlphaFoldDB" id="A0A841ARV2"/>
<evidence type="ECO:0000313" key="6">
    <source>
        <dbReference type="Proteomes" id="UP000536685"/>
    </source>
</evidence>
<dbReference type="SUPFAM" id="SSF51735">
    <property type="entry name" value="NAD(P)-binding Rossmann-fold domains"/>
    <property type="match status" value="1"/>
</dbReference>
<dbReference type="Gene3D" id="3.40.50.720">
    <property type="entry name" value="NAD(P)-binding Rossmann-like Domain"/>
    <property type="match status" value="1"/>
</dbReference>
<evidence type="ECO:0000313" key="5">
    <source>
        <dbReference type="EMBL" id="MBB5844406.1"/>
    </source>
</evidence>
<name>A0A841ARV2_9MICO</name>
<sequence>MTARAVLRSGIIGTGFMGQVHTRAVRSNGGIMVAYAGRDLVRTRNAADEENVPLALTPDELIERPDIDLVHICTPNAHHLPLALAAISAGKHVICEKPLALTLDDAVRLADAARDAGVVAAVPFIYRFYPTVREVRARLAETSERIWLAHGHYLQDWLSDQSSYNWRVADGDSRAFADIGVHWCDLFEFMSGHRIQRLIALQPRLHDTRYTEHGEVPVSTEDGVTMLFQTDKGATGSVAISQATPGRKNRLWLSLDGAQHSYAFDQENPNDLWTGSTVGVSVLLKGQETLNHEAAKSYVTVPSGHPQGYQDCFSLFMRDVTRTIEGQQVPGLPTFSDGVRAAALTEAVIASARSGGWVDVAPTRHLELIRS</sequence>
<dbReference type="Gene3D" id="3.30.360.10">
    <property type="entry name" value="Dihydrodipicolinate Reductase, domain 2"/>
    <property type="match status" value="1"/>
</dbReference>
<dbReference type="InterPro" id="IPR000683">
    <property type="entry name" value="Gfo/Idh/MocA-like_OxRdtase_N"/>
</dbReference>
<protein>
    <submittedName>
        <fullName evidence="5">Putative dehydrogenase</fullName>
    </submittedName>
</protein>
<dbReference type="InterPro" id="IPR055170">
    <property type="entry name" value="GFO_IDH_MocA-like_dom"/>
</dbReference>
<accession>A0A841ARV2</accession>
<keyword evidence="1" id="KW-0560">Oxidoreductase</keyword>
<evidence type="ECO:0000259" key="4">
    <source>
        <dbReference type="Pfam" id="PF22725"/>
    </source>
</evidence>
<feature type="domain" description="GFO/IDH/MocA-like oxidoreductase" evidence="4">
    <location>
        <begin position="145"/>
        <end position="253"/>
    </location>
</feature>
<dbReference type="Pfam" id="PF01408">
    <property type="entry name" value="GFO_IDH_MocA"/>
    <property type="match status" value="1"/>
</dbReference>
<keyword evidence="6" id="KW-1185">Reference proteome</keyword>
<comment type="caution">
    <text evidence="5">The sequence shown here is derived from an EMBL/GenBank/DDBJ whole genome shotgun (WGS) entry which is preliminary data.</text>
</comment>
<proteinExistence type="predicted"/>
<dbReference type="EMBL" id="JACHMJ010000001">
    <property type="protein sequence ID" value="MBB5844406.1"/>
    <property type="molecule type" value="Genomic_DNA"/>
</dbReference>
<dbReference type="InterPro" id="IPR036291">
    <property type="entry name" value="NAD(P)-bd_dom_sf"/>
</dbReference>
<dbReference type="Pfam" id="PF22725">
    <property type="entry name" value="GFO_IDH_MocA_C3"/>
    <property type="match status" value="1"/>
</dbReference>
<organism evidence="5 6">
    <name type="scientific">Conyzicola lurida</name>
    <dbReference type="NCBI Taxonomy" id="1172621"/>
    <lineage>
        <taxon>Bacteria</taxon>
        <taxon>Bacillati</taxon>
        <taxon>Actinomycetota</taxon>
        <taxon>Actinomycetes</taxon>
        <taxon>Micrococcales</taxon>
        <taxon>Microbacteriaceae</taxon>
        <taxon>Conyzicola</taxon>
    </lineage>
</organism>
<keyword evidence="2" id="KW-0520">NAD</keyword>
<evidence type="ECO:0000259" key="3">
    <source>
        <dbReference type="Pfam" id="PF01408"/>
    </source>
</evidence>
<evidence type="ECO:0000256" key="2">
    <source>
        <dbReference type="ARBA" id="ARBA00023027"/>
    </source>
</evidence>
<feature type="domain" description="Gfo/Idh/MocA-like oxidoreductase N-terminal" evidence="3">
    <location>
        <begin position="8"/>
        <end position="122"/>
    </location>
</feature>
<dbReference type="SUPFAM" id="SSF55347">
    <property type="entry name" value="Glyceraldehyde-3-phosphate dehydrogenase-like, C-terminal domain"/>
    <property type="match status" value="1"/>
</dbReference>
<dbReference type="PANTHER" id="PTHR43818:SF11">
    <property type="entry name" value="BCDNA.GH03377"/>
    <property type="match status" value="1"/>
</dbReference>
<reference evidence="5 6" key="1">
    <citation type="submission" date="2020-08" db="EMBL/GenBank/DDBJ databases">
        <title>Sequencing the genomes of 1000 actinobacteria strains.</title>
        <authorList>
            <person name="Klenk H.-P."/>
        </authorList>
    </citation>
    <scope>NUCLEOTIDE SEQUENCE [LARGE SCALE GENOMIC DNA]</scope>
    <source>
        <strain evidence="5 6">DSM 105784</strain>
    </source>
</reference>
<dbReference type="InterPro" id="IPR050463">
    <property type="entry name" value="Gfo/Idh/MocA_oxidrdct_glycsds"/>
</dbReference>
<dbReference type="RefSeq" id="WP_184238518.1">
    <property type="nucleotide sequence ID" value="NZ_JACHMJ010000001.1"/>
</dbReference>
<gene>
    <name evidence="5" type="ORF">HD599_002729</name>
</gene>